<comment type="caution">
    <text evidence="2">The sequence shown here is derived from an EMBL/GenBank/DDBJ whole genome shotgun (WGS) entry which is preliminary data.</text>
</comment>
<feature type="transmembrane region" description="Helical" evidence="1">
    <location>
        <begin position="74"/>
        <end position="92"/>
    </location>
</feature>
<dbReference type="EMBL" id="VJMF01000087">
    <property type="protein sequence ID" value="TRL27770.1"/>
    <property type="molecule type" value="Genomic_DNA"/>
</dbReference>
<feature type="transmembrane region" description="Helical" evidence="1">
    <location>
        <begin position="20"/>
        <end position="40"/>
    </location>
</feature>
<evidence type="ECO:0000313" key="3">
    <source>
        <dbReference type="Proteomes" id="UP000316781"/>
    </source>
</evidence>
<dbReference type="AlphaFoldDB" id="A0A549SEY1"/>
<accession>A0A549SEY1</accession>
<feature type="transmembrane region" description="Helical" evidence="1">
    <location>
        <begin position="46"/>
        <end position="67"/>
    </location>
</feature>
<sequence>MLHHATAKRRLGIISRTMAAIVGGYAFASLFVVAVSISFRDARADAVLTGMMTSFAVYVGAFLWCFAASSALRAWLGLLLCALPFAAAALSASRSVW</sequence>
<keyword evidence="1" id="KW-1133">Transmembrane helix</keyword>
<name>A0A549SEY1_METSR</name>
<protein>
    <submittedName>
        <fullName evidence="2">DUF3649 domain-containing protein</fullName>
    </submittedName>
</protein>
<gene>
    <name evidence="2" type="ORF">FM996_18730</name>
</gene>
<proteinExistence type="predicted"/>
<keyword evidence="1" id="KW-0812">Transmembrane</keyword>
<dbReference type="InterPro" id="IPR022109">
    <property type="entry name" value="DUF3649"/>
</dbReference>
<organism evidence="2 3">
    <name type="scientific">Methylosinus sporium</name>
    <dbReference type="NCBI Taxonomy" id="428"/>
    <lineage>
        <taxon>Bacteria</taxon>
        <taxon>Pseudomonadati</taxon>
        <taxon>Pseudomonadota</taxon>
        <taxon>Alphaproteobacteria</taxon>
        <taxon>Hyphomicrobiales</taxon>
        <taxon>Methylocystaceae</taxon>
        <taxon>Methylosinus</taxon>
    </lineage>
</organism>
<evidence type="ECO:0000256" key="1">
    <source>
        <dbReference type="SAM" id="Phobius"/>
    </source>
</evidence>
<dbReference type="Proteomes" id="UP000316781">
    <property type="component" value="Unassembled WGS sequence"/>
</dbReference>
<reference evidence="2 3" key="1">
    <citation type="submission" date="2019-07" db="EMBL/GenBank/DDBJ databases">
        <title>Ln-dependent methylotrophs.</title>
        <authorList>
            <person name="Tani A."/>
        </authorList>
    </citation>
    <scope>NUCLEOTIDE SEQUENCE [LARGE SCALE GENOMIC DNA]</scope>
    <source>
        <strain evidence="2 3">SM89A</strain>
    </source>
</reference>
<evidence type="ECO:0000313" key="2">
    <source>
        <dbReference type="EMBL" id="TRL27770.1"/>
    </source>
</evidence>
<dbReference type="Pfam" id="PF12365">
    <property type="entry name" value="DUF3649"/>
    <property type="match status" value="1"/>
</dbReference>
<keyword evidence="1" id="KW-0472">Membrane</keyword>